<accession>A0AC59YR42</accession>
<organism evidence="1 2">
    <name type="scientific">Rangifer tarandus platyrhynchus</name>
    <name type="common">Svalbard reindeer</name>
    <dbReference type="NCBI Taxonomy" id="3082113"/>
    <lineage>
        <taxon>Eukaryota</taxon>
        <taxon>Metazoa</taxon>
        <taxon>Chordata</taxon>
        <taxon>Craniata</taxon>
        <taxon>Vertebrata</taxon>
        <taxon>Euteleostomi</taxon>
        <taxon>Mammalia</taxon>
        <taxon>Eutheria</taxon>
        <taxon>Laurasiatheria</taxon>
        <taxon>Artiodactyla</taxon>
        <taxon>Ruminantia</taxon>
        <taxon>Pecora</taxon>
        <taxon>Cervidae</taxon>
        <taxon>Odocoileinae</taxon>
        <taxon>Rangifer</taxon>
    </lineage>
</organism>
<gene>
    <name evidence="1" type="ORF">MRATA1EN22A_LOCUS9096</name>
</gene>
<sequence>MRATELLLVVLAPIMQVSSNLVLITSRTGETASFTCDLTLGATYIHLYKHEEGTAPQRLLYYDSYNSKPVLESGSSGEKYHVYKSTERRYAFAILNLKESDSGIYYCATWDKHIGSDFLSGWKKIFGEGAIIIVTPPERNLAADTSPKPTIFLPSIAEINHDNAGTYLCLLEKFFPDVITVSWKVKNGNKVLPSQQGSTTKTKDTYMKLSWLTVTENSMDKQHVCVVKHKKNIGGIDQEIIFPSIKEVVTAVVPTTKPPTTEPPDDCLTDESKATGTGSKKACLKDKSEITADTNSTKSCLEGESSTLQLQLMNTSAYYTFLLLLLISTVYFVIITSCVFRRTGICCDGKIS</sequence>
<proteinExistence type="predicted"/>
<reference evidence="1" key="1">
    <citation type="submission" date="2023-05" db="EMBL/GenBank/DDBJ databases">
        <authorList>
            <consortium name="ELIXIR-Norway"/>
        </authorList>
    </citation>
    <scope>NUCLEOTIDE SEQUENCE</scope>
</reference>
<evidence type="ECO:0000313" key="2">
    <source>
        <dbReference type="Proteomes" id="UP001162501"/>
    </source>
</evidence>
<dbReference type="Proteomes" id="UP001162501">
    <property type="component" value="Chromosome 2"/>
</dbReference>
<protein>
    <submittedName>
        <fullName evidence="1">Uncharacterized protein</fullName>
    </submittedName>
</protein>
<evidence type="ECO:0000313" key="1">
    <source>
        <dbReference type="EMBL" id="CAM9901773.1"/>
    </source>
</evidence>
<dbReference type="EMBL" id="OX596086">
    <property type="protein sequence ID" value="CAM9901773.1"/>
    <property type="molecule type" value="Genomic_DNA"/>
</dbReference>
<reference evidence="1" key="2">
    <citation type="submission" date="2025-03" db="EMBL/GenBank/DDBJ databases">
        <authorList>
            <consortium name="ELIXIR-Norway"/>
            <consortium name="Elixir Norway"/>
        </authorList>
    </citation>
    <scope>NUCLEOTIDE SEQUENCE</scope>
</reference>
<name>A0AC59YR42_RANTA</name>